<sequence length="403" mass="44361">MQSCGRPAQSMWIALLSAHGKKRLHRKTRLPPMQFCVFSSGSSVQQTCTDLDSNSTVKQLHKPVMLREVVSFLDLKPGQVFLDMTFGAGGHTKAILNATPGVTVYALDRDPLAFQMAQQLSAEQLSSSSSRVHPILGRFSDVVDLLSRQGVHPGSLDAVLLDAGCSSMQLDNPKRGFSISKDGPLDMRMDENRFPTMPDAADVVNALDQQALVSILSTYGEERYAKKIASAIVAARSIQPITRTQQLASIIAGAFSPSVLYARKDLLQRPAHVATKTFQALRIFVNDELHELHSGLQAAEMLLGCGGRLCVLTFHSLEDRLVKRFLHGLDVTAPPRRSVRQWVLQGRTIGDQEEKEDEEDEGVVTARNACWVCEPKKAIMPQEAELQENPRGRSAKLRAAVRL</sequence>
<dbReference type="GO" id="GO:0071424">
    <property type="term" value="F:rRNA (cytosine-N4-)-methyltransferase activity"/>
    <property type="evidence" value="ECO:0007669"/>
    <property type="project" value="TreeGrafter"/>
</dbReference>
<dbReference type="InterPro" id="IPR029063">
    <property type="entry name" value="SAM-dependent_MTases_sf"/>
</dbReference>
<dbReference type="SUPFAM" id="SSF53335">
    <property type="entry name" value="S-adenosyl-L-methionine-dependent methyltransferases"/>
    <property type="match status" value="1"/>
</dbReference>
<evidence type="ECO:0000256" key="13">
    <source>
        <dbReference type="ARBA" id="ARBA00081509"/>
    </source>
</evidence>
<evidence type="ECO:0000313" key="14">
    <source>
        <dbReference type="Ensembl" id="ENSSFOP00015010725.2"/>
    </source>
</evidence>
<keyword evidence="7" id="KW-0809">Transit peptide</keyword>
<dbReference type="HAMAP" id="MF_01007">
    <property type="entry name" value="16SrRNA_methyltr_H"/>
    <property type="match status" value="1"/>
</dbReference>
<evidence type="ECO:0000256" key="4">
    <source>
        <dbReference type="ARBA" id="ARBA00022603"/>
    </source>
</evidence>
<evidence type="ECO:0000256" key="3">
    <source>
        <dbReference type="ARBA" id="ARBA00022553"/>
    </source>
</evidence>
<evidence type="ECO:0000256" key="12">
    <source>
        <dbReference type="ARBA" id="ARBA00080961"/>
    </source>
</evidence>
<comment type="function">
    <text evidence="10">N4-methylcytidine (m4C) methyltransferase responsible for the methylation of position C839 in mitochondrial 12S rRNA. Involved in the stabilization of 12S rRNA folding, therefore facilitating the assembly of the mitochondrial small ribosomal subunits.</text>
</comment>
<dbReference type="FunFam" id="1.10.150.170:FF:000002">
    <property type="entry name" value="Probable methyltransferase-like protein 15"/>
    <property type="match status" value="1"/>
</dbReference>
<evidence type="ECO:0000313" key="15">
    <source>
        <dbReference type="Proteomes" id="UP000694397"/>
    </source>
</evidence>
<evidence type="ECO:0000256" key="9">
    <source>
        <dbReference type="ARBA" id="ARBA00052418"/>
    </source>
</evidence>
<dbReference type="GeneID" id="108941293"/>
<keyword evidence="3" id="KW-0597">Phosphoprotein</keyword>
<dbReference type="CDD" id="cd02440">
    <property type="entry name" value="AdoMet_MTases"/>
    <property type="match status" value="1"/>
</dbReference>
<dbReference type="Gene3D" id="1.10.150.170">
    <property type="entry name" value="Putative methyltransferase TM0872, insert domain"/>
    <property type="match status" value="1"/>
</dbReference>
<name>A0A8C9V041_SCLFO</name>
<reference evidence="14 15" key="1">
    <citation type="submission" date="2019-04" db="EMBL/GenBank/DDBJ databases">
        <authorList>
            <consortium name="Wellcome Sanger Institute Data Sharing"/>
        </authorList>
    </citation>
    <scope>NUCLEOTIDE SEQUENCE [LARGE SCALE GENOMIC DNA]</scope>
</reference>
<dbReference type="GO" id="GO:0005759">
    <property type="term" value="C:mitochondrial matrix"/>
    <property type="evidence" value="ECO:0007669"/>
    <property type="project" value="UniProtKB-SubCell"/>
</dbReference>
<proteinExistence type="inferred from homology"/>
<dbReference type="InterPro" id="IPR023397">
    <property type="entry name" value="SAM-dep_MeTrfase_MraW_recog"/>
</dbReference>
<evidence type="ECO:0000256" key="1">
    <source>
        <dbReference type="ARBA" id="ARBA00004305"/>
    </source>
</evidence>
<gene>
    <name evidence="14" type="primary">METTL15</name>
    <name evidence="14" type="synonym">mettl15</name>
</gene>
<dbReference type="CTD" id="196074"/>
<dbReference type="PANTHER" id="PTHR11265:SF0">
    <property type="entry name" value="12S RRNA N4-METHYLCYTIDINE METHYLTRANSFERASE"/>
    <property type="match status" value="1"/>
</dbReference>
<keyword evidence="15" id="KW-1185">Reference proteome</keyword>
<keyword evidence="5" id="KW-0808">Transferase</keyword>
<evidence type="ECO:0000256" key="6">
    <source>
        <dbReference type="ARBA" id="ARBA00022691"/>
    </source>
</evidence>
<comment type="catalytic activity">
    <reaction evidence="9">
        <text>cytidine(839) in 12S rRNA + S-adenosyl-L-methionine = N(4)-methylcytidine(839) in 12S rRNA + S-adenosyl-L-homocysteine + H(+)</text>
        <dbReference type="Rhea" id="RHEA:62524"/>
        <dbReference type="Rhea" id="RHEA-COMP:16109"/>
        <dbReference type="Rhea" id="RHEA-COMP:16110"/>
        <dbReference type="ChEBI" id="CHEBI:15378"/>
        <dbReference type="ChEBI" id="CHEBI:57856"/>
        <dbReference type="ChEBI" id="CHEBI:59789"/>
        <dbReference type="ChEBI" id="CHEBI:74506"/>
        <dbReference type="ChEBI" id="CHEBI:82748"/>
    </reaction>
    <physiologicalReaction direction="left-to-right" evidence="9">
        <dbReference type="Rhea" id="RHEA:62525"/>
    </physiologicalReaction>
</comment>
<reference evidence="14" key="2">
    <citation type="submission" date="2025-08" db="UniProtKB">
        <authorList>
            <consortium name="Ensembl"/>
        </authorList>
    </citation>
    <scope>IDENTIFICATION</scope>
</reference>
<dbReference type="RefSeq" id="XP_018619544.2">
    <property type="nucleotide sequence ID" value="XM_018764028.2"/>
</dbReference>
<dbReference type="Gene3D" id="3.40.50.150">
    <property type="entry name" value="Vaccinia Virus protein VP39"/>
    <property type="match status" value="1"/>
</dbReference>
<dbReference type="PANTHER" id="PTHR11265">
    <property type="entry name" value="S-ADENOSYL-METHYLTRANSFERASE MRAW"/>
    <property type="match status" value="1"/>
</dbReference>
<evidence type="ECO:0000256" key="11">
    <source>
        <dbReference type="ARBA" id="ARBA00073136"/>
    </source>
</evidence>
<accession>A0A8C9V041</accession>
<dbReference type="OrthoDB" id="16290at2759"/>
<evidence type="ECO:0000256" key="7">
    <source>
        <dbReference type="ARBA" id="ARBA00022946"/>
    </source>
</evidence>
<comment type="similarity">
    <text evidence="2">Belongs to the methyltransferase superfamily. RsmH family.</text>
</comment>
<reference evidence="14" key="3">
    <citation type="submission" date="2025-09" db="UniProtKB">
        <authorList>
            <consortium name="Ensembl"/>
        </authorList>
    </citation>
    <scope>IDENTIFICATION</scope>
</reference>
<organism evidence="14 15">
    <name type="scientific">Scleropages formosus</name>
    <name type="common">Asian bonytongue</name>
    <name type="synonym">Osteoglossum formosum</name>
    <dbReference type="NCBI Taxonomy" id="113540"/>
    <lineage>
        <taxon>Eukaryota</taxon>
        <taxon>Metazoa</taxon>
        <taxon>Chordata</taxon>
        <taxon>Craniata</taxon>
        <taxon>Vertebrata</taxon>
        <taxon>Euteleostomi</taxon>
        <taxon>Actinopterygii</taxon>
        <taxon>Neopterygii</taxon>
        <taxon>Teleostei</taxon>
        <taxon>Osteoglossocephala</taxon>
        <taxon>Osteoglossomorpha</taxon>
        <taxon>Osteoglossiformes</taxon>
        <taxon>Osteoglossidae</taxon>
        <taxon>Scleropages</taxon>
    </lineage>
</organism>
<dbReference type="Ensembl" id="ENSSFOT00015010872.2">
    <property type="protein sequence ID" value="ENSSFOP00015010725.2"/>
    <property type="gene ID" value="ENSSFOG00015006970.2"/>
</dbReference>
<dbReference type="RefSeq" id="XP_018619545.2">
    <property type="nucleotide sequence ID" value="XM_018764029.2"/>
</dbReference>
<dbReference type="SUPFAM" id="SSF81799">
    <property type="entry name" value="Putative methyltransferase TM0872, insert domain"/>
    <property type="match status" value="1"/>
</dbReference>
<evidence type="ECO:0000256" key="2">
    <source>
        <dbReference type="ARBA" id="ARBA00010396"/>
    </source>
</evidence>
<keyword evidence="4" id="KW-0489">Methyltransferase</keyword>
<protein>
    <recommendedName>
        <fullName evidence="11">12S rRNA N(4)-cytidine methyltransferase METTL15</fullName>
    </recommendedName>
    <alternativeName>
        <fullName evidence="12">Methyltransferase 5 domain-containing protein 1</fullName>
    </alternativeName>
    <alternativeName>
        <fullName evidence="13">Methyltransferase-like protein 15</fullName>
    </alternativeName>
</protein>
<evidence type="ECO:0000256" key="5">
    <source>
        <dbReference type="ARBA" id="ARBA00022679"/>
    </source>
</evidence>
<dbReference type="InterPro" id="IPR002903">
    <property type="entry name" value="RsmH"/>
</dbReference>
<dbReference type="RefSeq" id="XP_018619546.2">
    <property type="nucleotide sequence ID" value="XM_018764030.2"/>
</dbReference>
<dbReference type="Pfam" id="PF01795">
    <property type="entry name" value="Methyltransf_5"/>
    <property type="match status" value="1"/>
</dbReference>
<keyword evidence="6" id="KW-0949">S-adenosyl-L-methionine</keyword>
<dbReference type="GO" id="GO:0070475">
    <property type="term" value="P:rRNA base methylation"/>
    <property type="evidence" value="ECO:0007669"/>
    <property type="project" value="TreeGrafter"/>
</dbReference>
<evidence type="ECO:0000256" key="10">
    <source>
        <dbReference type="ARBA" id="ARBA00056391"/>
    </source>
</evidence>
<comment type="subcellular location">
    <subcellularLocation>
        <location evidence="1">Mitochondrion matrix</location>
    </subcellularLocation>
</comment>
<dbReference type="GeneTree" id="ENSGT00390000014756"/>
<dbReference type="AlphaFoldDB" id="A0A8C9V041"/>
<dbReference type="Proteomes" id="UP000694397">
    <property type="component" value="Chromosome 11"/>
</dbReference>
<keyword evidence="8" id="KW-0496">Mitochondrion</keyword>
<dbReference type="NCBIfam" id="TIGR00006">
    <property type="entry name" value="16S rRNA (cytosine(1402)-N(4))-methyltransferase RsmH"/>
    <property type="match status" value="1"/>
</dbReference>
<evidence type="ECO:0000256" key="8">
    <source>
        <dbReference type="ARBA" id="ARBA00023128"/>
    </source>
</evidence>